<sequence>MSFTRFPELPAELRLHIWEAALPSRITTIVGTSYEQLADGSINYDNIGIQSNLNNVTLNAMYRACKDAHDTVKRAGYKLCFRERLGGRAIPFNKDTDVLDFSQPEALQLFRNRGSMNPWEDFELEQVKHLASPCPFVRVNKWDIEMAQSESDMIDLIFTDFTRMKSLMLLSHESFNKRETCQLLAHCRGKVYFEQAYYRHRVLNPKIKIEIVDAARYLEDAA</sequence>
<name>A0A1L7WEM5_9HELO</name>
<dbReference type="Pfam" id="PF20150">
    <property type="entry name" value="2EXR"/>
    <property type="match status" value="1"/>
</dbReference>
<dbReference type="PANTHER" id="PTHR35910:SF6">
    <property type="entry name" value="2EXR DOMAIN-CONTAINING PROTEIN"/>
    <property type="match status" value="1"/>
</dbReference>
<dbReference type="Proteomes" id="UP000184330">
    <property type="component" value="Unassembled WGS sequence"/>
</dbReference>
<feature type="domain" description="2EXR" evidence="1">
    <location>
        <begin position="3"/>
        <end position="99"/>
    </location>
</feature>
<dbReference type="PANTHER" id="PTHR35910">
    <property type="entry name" value="2EXR DOMAIN-CONTAINING PROTEIN"/>
    <property type="match status" value="1"/>
</dbReference>
<keyword evidence="3" id="KW-1185">Reference proteome</keyword>
<proteinExistence type="predicted"/>
<evidence type="ECO:0000313" key="2">
    <source>
        <dbReference type="EMBL" id="CZR51232.1"/>
    </source>
</evidence>
<evidence type="ECO:0000313" key="3">
    <source>
        <dbReference type="Proteomes" id="UP000184330"/>
    </source>
</evidence>
<reference evidence="2 3" key="1">
    <citation type="submission" date="2016-03" db="EMBL/GenBank/DDBJ databases">
        <authorList>
            <person name="Ploux O."/>
        </authorList>
    </citation>
    <scope>NUCLEOTIDE SEQUENCE [LARGE SCALE GENOMIC DNA]</scope>
    <source>
        <strain evidence="2 3">UAMH 11012</strain>
    </source>
</reference>
<gene>
    <name evidence="2" type="ORF">PAC_01107</name>
</gene>
<dbReference type="EMBL" id="FJOG01000001">
    <property type="protein sequence ID" value="CZR51232.1"/>
    <property type="molecule type" value="Genomic_DNA"/>
</dbReference>
<accession>A0A1L7WEM5</accession>
<evidence type="ECO:0000259" key="1">
    <source>
        <dbReference type="Pfam" id="PF20150"/>
    </source>
</evidence>
<dbReference type="AlphaFoldDB" id="A0A1L7WEM5"/>
<dbReference type="InterPro" id="IPR045518">
    <property type="entry name" value="2EXR"/>
</dbReference>
<dbReference type="OrthoDB" id="3504576at2759"/>
<organism evidence="2 3">
    <name type="scientific">Phialocephala subalpina</name>
    <dbReference type="NCBI Taxonomy" id="576137"/>
    <lineage>
        <taxon>Eukaryota</taxon>
        <taxon>Fungi</taxon>
        <taxon>Dikarya</taxon>
        <taxon>Ascomycota</taxon>
        <taxon>Pezizomycotina</taxon>
        <taxon>Leotiomycetes</taxon>
        <taxon>Helotiales</taxon>
        <taxon>Mollisiaceae</taxon>
        <taxon>Phialocephala</taxon>
        <taxon>Phialocephala fortinii species complex</taxon>
    </lineage>
</organism>
<protein>
    <recommendedName>
        <fullName evidence="1">2EXR domain-containing protein</fullName>
    </recommendedName>
</protein>